<evidence type="ECO:0000256" key="14">
    <source>
        <dbReference type="RuleBase" id="RU004468"/>
    </source>
</evidence>
<evidence type="ECO:0000256" key="2">
    <source>
        <dbReference type="ARBA" id="ARBA00010838"/>
    </source>
</evidence>
<keyword evidence="5" id="KW-0934">Plastid</keyword>
<dbReference type="InterPro" id="IPR033132">
    <property type="entry name" value="GH_1_N_CS"/>
</dbReference>
<evidence type="ECO:0000256" key="8">
    <source>
        <dbReference type="ARBA" id="ARBA00023157"/>
    </source>
</evidence>
<dbReference type="ExpressionAtlas" id="A0A1D6IX82">
    <property type="expression patterns" value="baseline and differential"/>
</dbReference>
<comment type="catalytic activity">
    <reaction evidence="11">
        <text>DIMBOA beta-D-glucoside + H2O = DIMBOA + D-glucose</text>
        <dbReference type="Rhea" id="RHEA:33975"/>
        <dbReference type="ChEBI" id="CHEBI:4167"/>
        <dbReference type="ChEBI" id="CHEBI:15377"/>
        <dbReference type="ChEBI" id="CHEBI:18048"/>
        <dbReference type="ChEBI" id="CHEBI:37573"/>
        <dbReference type="EC" id="3.2.1.182"/>
    </reaction>
</comment>
<dbReference type="EMBL" id="CM000786">
    <property type="protein sequence ID" value="AQK40531.1"/>
    <property type="molecule type" value="Genomic_DNA"/>
</dbReference>
<evidence type="ECO:0000256" key="5">
    <source>
        <dbReference type="ARBA" id="ARBA00022640"/>
    </source>
</evidence>
<dbReference type="SMR" id="A0A1D6IX82"/>
<keyword evidence="6 14" id="KW-0378">Hydrolase</keyword>
<sequence length="572" mass="65099">MAPLVAAATNHTAHRSHIVGPNNENFPRHQPCSSQNRNKRLRLRSRAQRISSQLLASRKLMPWQIPKRDWFPPSFIFGAATAAYQIEGAWNEDGKGPSNWDHFCHNYPDWILDGSNGDTGANSYHMYPADVRLLKEIGMDAYRFSISWSRILPNLLDFGYGSKKVLILEGTLEGGINQAGIKYYKKLINLLIENGIEPFVTIFHWDVPQALEDKYGGFLGDRIVKDYTDFAKVCFENFGDKVKNWLTFNEPQTFTTFSYGTGVFAPGRCSPGEKCAQPIANSLTEPYIAGHNILRAHAMTVDLYNKNYKGTDGRIGLAFDVMGRVPYGNTFLDEQAQERSLDQNLGWFLEPVVRGDYPFSMRSLARKRLPFFTDNEQAMLAGSYDILGINYYTSRFSKHVDFSEDYSPKLNADDAYATAEIFGPDGNSIGPPMGNPWIYMYPKGLKDLLMIMKNKYGNPPIYITENGIGDVDTKDNPLSMQDALEDYKRLDYLQRHISVIKESIDLGADVRGHFTWSLLDNFEWSSGYTERYGIIYVDRDDGYRRYLKRSAKWLREFNGAAKKAEKKVLTPA</sequence>
<gene>
    <name evidence="15" type="ORF">ZEAMMB73_Zm00001d024000</name>
</gene>
<dbReference type="FunFam" id="3.20.20.80:FF:000041">
    <property type="entry name" value="Beta-glucosidase 7"/>
    <property type="match status" value="1"/>
</dbReference>
<dbReference type="GO" id="GO:0008422">
    <property type="term" value="F:beta-glucosidase activity"/>
    <property type="evidence" value="ECO:0007669"/>
    <property type="project" value="UniProtKB-ARBA"/>
</dbReference>
<dbReference type="IntAct" id="A0A1D6IX82">
    <property type="interactions" value="3"/>
</dbReference>
<protein>
    <recommendedName>
        <fullName evidence="3">4-hydroxy-7-methoxy-3-oxo-3,4-dihydro-2H-1,4-benzoxazin-2-yl glucosidebeta-D-glucosidase</fullName>
        <ecNumber evidence="3">3.2.1.182</ecNumber>
    </recommendedName>
</protein>
<keyword evidence="8" id="KW-1015">Disulfide bond</keyword>
<organism evidence="15">
    <name type="scientific">Zea mays</name>
    <name type="common">Maize</name>
    <dbReference type="NCBI Taxonomy" id="4577"/>
    <lineage>
        <taxon>Eukaryota</taxon>
        <taxon>Viridiplantae</taxon>
        <taxon>Streptophyta</taxon>
        <taxon>Embryophyta</taxon>
        <taxon>Tracheophyta</taxon>
        <taxon>Spermatophyta</taxon>
        <taxon>Magnoliopsida</taxon>
        <taxon>Liliopsida</taxon>
        <taxon>Poales</taxon>
        <taxon>Poaceae</taxon>
        <taxon>PACMAD clade</taxon>
        <taxon>Panicoideae</taxon>
        <taxon>Andropogonodae</taxon>
        <taxon>Andropogoneae</taxon>
        <taxon>Tripsacinae</taxon>
        <taxon>Zea</taxon>
    </lineage>
</organism>
<evidence type="ECO:0000256" key="6">
    <source>
        <dbReference type="ARBA" id="ARBA00022801"/>
    </source>
</evidence>
<keyword evidence="9 14" id="KW-0326">Glycosidase</keyword>
<reference evidence="15" key="1">
    <citation type="submission" date="2015-12" db="EMBL/GenBank/DDBJ databases">
        <title>Update maize B73 reference genome by single molecule sequencing technologies.</title>
        <authorList>
            <consortium name="Maize Genome Sequencing Project"/>
            <person name="Ware D."/>
        </authorList>
    </citation>
    <scope>NUCLEOTIDE SEQUENCE</scope>
    <source>
        <tissue evidence="15">Seedling</tissue>
    </source>
</reference>
<dbReference type="PANTHER" id="PTHR10353:SF326">
    <property type="entry name" value="4-HYDROXY-7-METHOXY-3-OXO-3,4-DIHYDRO-2H-1,4-BENZOXAZIN-2-YL GLUCOSIDE BETA-D-GLUCOSIDASE 1, CHLOROPLASTIC"/>
    <property type="match status" value="1"/>
</dbReference>
<dbReference type="InterPro" id="IPR017853">
    <property type="entry name" value="GH"/>
</dbReference>
<dbReference type="EC" id="3.2.1.182" evidence="3"/>
<dbReference type="GO" id="GO:0009507">
    <property type="term" value="C:chloroplast"/>
    <property type="evidence" value="ECO:0007669"/>
    <property type="project" value="UniProtKB-SubCell"/>
</dbReference>
<dbReference type="InParanoid" id="A0A1D6IX82"/>
<comment type="subunit">
    <text evidence="12">Homo- and heterodimer.</text>
</comment>
<evidence type="ECO:0000256" key="12">
    <source>
        <dbReference type="ARBA" id="ARBA00065078"/>
    </source>
</evidence>
<evidence type="ECO:0000256" key="9">
    <source>
        <dbReference type="ARBA" id="ARBA00023295"/>
    </source>
</evidence>
<dbReference type="STRING" id="4577.A0A1D6IX82"/>
<name>A0A1D6IX82_MAIZE</name>
<dbReference type="Pfam" id="PF00232">
    <property type="entry name" value="Glyco_hydro_1"/>
    <property type="match status" value="1"/>
</dbReference>
<dbReference type="PANTHER" id="PTHR10353">
    <property type="entry name" value="GLYCOSYL HYDROLASE"/>
    <property type="match status" value="1"/>
</dbReference>
<keyword evidence="4" id="KW-0150">Chloroplast</keyword>
<comment type="subcellular location">
    <subcellularLocation>
        <location evidence="1">Plastid</location>
        <location evidence="1">Chloroplast</location>
    </subcellularLocation>
</comment>
<evidence type="ECO:0000256" key="10">
    <source>
        <dbReference type="ARBA" id="ARBA00048544"/>
    </source>
</evidence>
<evidence type="ECO:0000256" key="11">
    <source>
        <dbReference type="ARBA" id="ARBA00049199"/>
    </source>
</evidence>
<dbReference type="AlphaFoldDB" id="A0A1D6IX82"/>
<comment type="similarity">
    <text evidence="2 13">Belongs to the glycosyl hydrolase 1 family.</text>
</comment>
<dbReference type="PROSITE" id="PS00572">
    <property type="entry name" value="GLYCOSYL_HYDROL_F1_1"/>
    <property type="match status" value="1"/>
</dbReference>
<keyword evidence="7" id="KW-0809">Transit peptide</keyword>
<dbReference type="SUPFAM" id="SSF51445">
    <property type="entry name" value="(Trans)glycosidases"/>
    <property type="match status" value="1"/>
</dbReference>
<dbReference type="PROSITE" id="PS00653">
    <property type="entry name" value="GLYCOSYL_HYDROL_F1_2"/>
    <property type="match status" value="1"/>
</dbReference>
<dbReference type="OMA" id="DICYAKF"/>
<evidence type="ECO:0000256" key="1">
    <source>
        <dbReference type="ARBA" id="ARBA00004229"/>
    </source>
</evidence>
<dbReference type="GO" id="GO:0102726">
    <property type="term" value="F:DIMBOA glucoside beta-D-glucosidase activity"/>
    <property type="evidence" value="ECO:0007669"/>
    <property type="project" value="UniProtKB-EC"/>
</dbReference>
<dbReference type="InterPro" id="IPR001360">
    <property type="entry name" value="Glyco_hydro_1"/>
</dbReference>
<dbReference type="PRINTS" id="PR00131">
    <property type="entry name" value="GLHYDRLASE1"/>
</dbReference>
<dbReference type="InterPro" id="IPR018120">
    <property type="entry name" value="Glyco_hydro_1_AS"/>
</dbReference>
<accession>A0A1D6IX82</accession>
<dbReference type="Gene3D" id="3.20.20.80">
    <property type="entry name" value="Glycosidases"/>
    <property type="match status" value="1"/>
</dbReference>
<evidence type="ECO:0000256" key="4">
    <source>
        <dbReference type="ARBA" id="ARBA00022528"/>
    </source>
</evidence>
<evidence type="ECO:0000313" key="15">
    <source>
        <dbReference type="EMBL" id="AQK40531.1"/>
    </source>
</evidence>
<comment type="catalytic activity">
    <reaction evidence="10">
        <text>DIBOA beta-D-glucoside + H2O = DIBOA + D-glucose</text>
        <dbReference type="Rhea" id="RHEA:33979"/>
        <dbReference type="ChEBI" id="CHEBI:4167"/>
        <dbReference type="ChEBI" id="CHEBI:15377"/>
        <dbReference type="ChEBI" id="CHEBI:63558"/>
        <dbReference type="ChEBI" id="CHEBI:63670"/>
        <dbReference type="EC" id="3.2.1.182"/>
    </reaction>
</comment>
<dbReference type="GO" id="GO:0005975">
    <property type="term" value="P:carbohydrate metabolic process"/>
    <property type="evidence" value="ECO:0007669"/>
    <property type="project" value="InterPro"/>
</dbReference>
<evidence type="ECO:0000256" key="7">
    <source>
        <dbReference type="ARBA" id="ARBA00022946"/>
    </source>
</evidence>
<proteinExistence type="inferred from homology"/>
<evidence type="ECO:0000256" key="3">
    <source>
        <dbReference type="ARBA" id="ARBA00012857"/>
    </source>
</evidence>
<evidence type="ECO:0000256" key="13">
    <source>
        <dbReference type="RuleBase" id="RU003690"/>
    </source>
</evidence>